<dbReference type="SUPFAM" id="SSF52540">
    <property type="entry name" value="P-loop containing nucleoside triphosphate hydrolases"/>
    <property type="match status" value="1"/>
</dbReference>
<gene>
    <name evidence="6" type="ORF">HU200_048871</name>
</gene>
<evidence type="ECO:0008006" key="8">
    <source>
        <dbReference type="Google" id="ProtNLM"/>
    </source>
</evidence>
<protein>
    <recommendedName>
        <fullName evidence="8">NB-ARC domain-containing protein</fullName>
    </recommendedName>
</protein>
<feature type="domain" description="Disease resistance protein winged helix" evidence="4">
    <location>
        <begin position="282"/>
        <end position="331"/>
    </location>
</feature>
<feature type="domain" description="Disease resistance R13L4/SHOC-2-like LRR" evidence="5">
    <location>
        <begin position="405"/>
        <end position="516"/>
    </location>
</feature>
<evidence type="ECO:0000259" key="3">
    <source>
        <dbReference type="Pfam" id="PF00931"/>
    </source>
</evidence>
<keyword evidence="2" id="KW-0611">Plant defense</keyword>
<dbReference type="EMBL" id="JACEFO010002208">
    <property type="protein sequence ID" value="KAF8673315.1"/>
    <property type="molecule type" value="Genomic_DNA"/>
</dbReference>
<sequence length="819" mass="94167">MGNPIFGREEDLRWLSRVTCRSGCVASLWGISGVGKSFLIEHFCRKEKEFSYCKLVRLNVPHPFDLRVLLGDLLSELNYFPQDHIVTKDPIQECRKYLLQGQKRGRCCIVMDGLQSTEEWDLIDAAFDFSNARYGRDRFPASVIIITTEETVANYCATNKKLVWNVKCLEVGYAIQLFNQVVSKKLPFRWELNTERDEIRHRYEQSRGILVQKCGGLPKVIHAVAESWGTGRGIKVEHNLVSQLETNKEQHARRREHIFSWLLSYFSYFPDFVKPCIFYLSIFPLNHTFRRRRLVRRWIVEGYSWDNKHFTAEEIANDFFSRLVNMSMIQQVGPRNLSSVTRTPLCQVNGFLREYVLSKSIEENFLFTLEGNIFKNLQRHPEHLAIDMTWDRDKNVFESIDFSRLRSLTVFGRWEPFFISAKMGRLRVLDLEDVTSGVTNDDVENMVKVLPRLKFLSLRRCKEITSLPDSLGDLKQLQTLDIRDTSVIKLPKSIIKLEKLQYIRAGTAVILDNDTGSSFRSLPVAEAASNSSTSATPMRRPRAILRSCLPILNTHSRLYDDSHNGIKMPRGIAKLSSLHTLGVININIAGEEGILHELRNLTLLHKLGVSGINRNNSDKFFSAISCLPHLESLSLQFQLNQDHEAAVYMVGLLSPLVKLRSLKLYGLIDRLPACIMQAWLHLQRLEKLSLQMKMLPQQELDSIISLRSLRSLQLRLAEFEDGELRFCWSMDHGFGGWIINFLEIACNSRLQAVRFGSKLDVEILKIRCCSASPSLKFSGLQSLDSLQEVWLSGSYDKVFKQHLESELKESGNEPILKLE</sequence>
<dbReference type="PANTHER" id="PTHR23155">
    <property type="entry name" value="DISEASE RESISTANCE PROTEIN RP"/>
    <property type="match status" value="1"/>
</dbReference>
<evidence type="ECO:0000313" key="6">
    <source>
        <dbReference type="EMBL" id="KAF8673315.1"/>
    </source>
</evidence>
<dbReference type="InterPro" id="IPR027417">
    <property type="entry name" value="P-loop_NTPase"/>
</dbReference>
<evidence type="ECO:0000259" key="4">
    <source>
        <dbReference type="Pfam" id="PF23559"/>
    </source>
</evidence>
<dbReference type="Pfam" id="PF00931">
    <property type="entry name" value="NB-ARC"/>
    <property type="match status" value="1"/>
</dbReference>
<evidence type="ECO:0000259" key="5">
    <source>
        <dbReference type="Pfam" id="PF23598"/>
    </source>
</evidence>
<dbReference type="Pfam" id="PF23598">
    <property type="entry name" value="LRR_14"/>
    <property type="match status" value="2"/>
</dbReference>
<dbReference type="GO" id="GO:0043531">
    <property type="term" value="F:ADP binding"/>
    <property type="evidence" value="ECO:0007669"/>
    <property type="project" value="InterPro"/>
</dbReference>
<feature type="domain" description="Disease resistance R13L4/SHOC-2-like LRR" evidence="5">
    <location>
        <begin position="564"/>
        <end position="800"/>
    </location>
</feature>
<evidence type="ECO:0000256" key="1">
    <source>
        <dbReference type="ARBA" id="ARBA00022737"/>
    </source>
</evidence>
<dbReference type="AlphaFoldDB" id="A0A835EBQ4"/>
<dbReference type="InterPro" id="IPR055414">
    <property type="entry name" value="LRR_R13L4/SHOC2-like"/>
</dbReference>
<dbReference type="InterPro" id="IPR058922">
    <property type="entry name" value="WHD_DRP"/>
</dbReference>
<keyword evidence="1" id="KW-0677">Repeat</keyword>
<evidence type="ECO:0000313" key="7">
    <source>
        <dbReference type="Proteomes" id="UP000636709"/>
    </source>
</evidence>
<dbReference type="Gene3D" id="3.40.50.300">
    <property type="entry name" value="P-loop containing nucleotide triphosphate hydrolases"/>
    <property type="match status" value="1"/>
</dbReference>
<dbReference type="GO" id="GO:0098542">
    <property type="term" value="P:defense response to other organism"/>
    <property type="evidence" value="ECO:0007669"/>
    <property type="project" value="TreeGrafter"/>
</dbReference>
<reference evidence="6" key="1">
    <citation type="submission" date="2020-07" db="EMBL/GenBank/DDBJ databases">
        <title>Genome sequence and genetic diversity analysis of an under-domesticated orphan crop, white fonio (Digitaria exilis).</title>
        <authorList>
            <person name="Bennetzen J.L."/>
            <person name="Chen S."/>
            <person name="Ma X."/>
            <person name="Wang X."/>
            <person name="Yssel A.E.J."/>
            <person name="Chaluvadi S.R."/>
            <person name="Johnson M."/>
            <person name="Gangashetty P."/>
            <person name="Hamidou F."/>
            <person name="Sanogo M.D."/>
            <person name="Zwaenepoel A."/>
            <person name="Wallace J."/>
            <person name="Van De Peer Y."/>
            <person name="Van Deynze A."/>
        </authorList>
    </citation>
    <scope>NUCLEOTIDE SEQUENCE</scope>
    <source>
        <tissue evidence="6">Leaves</tissue>
    </source>
</reference>
<dbReference type="InterPro" id="IPR002182">
    <property type="entry name" value="NB-ARC"/>
</dbReference>
<dbReference type="Gene3D" id="3.80.10.10">
    <property type="entry name" value="Ribonuclease Inhibitor"/>
    <property type="match status" value="1"/>
</dbReference>
<proteinExistence type="predicted"/>
<accession>A0A835EBQ4</accession>
<dbReference type="InterPro" id="IPR032675">
    <property type="entry name" value="LRR_dom_sf"/>
</dbReference>
<dbReference type="SUPFAM" id="SSF52047">
    <property type="entry name" value="RNI-like"/>
    <property type="match status" value="1"/>
</dbReference>
<keyword evidence="7" id="KW-1185">Reference proteome</keyword>
<organism evidence="6 7">
    <name type="scientific">Digitaria exilis</name>
    <dbReference type="NCBI Taxonomy" id="1010633"/>
    <lineage>
        <taxon>Eukaryota</taxon>
        <taxon>Viridiplantae</taxon>
        <taxon>Streptophyta</taxon>
        <taxon>Embryophyta</taxon>
        <taxon>Tracheophyta</taxon>
        <taxon>Spermatophyta</taxon>
        <taxon>Magnoliopsida</taxon>
        <taxon>Liliopsida</taxon>
        <taxon>Poales</taxon>
        <taxon>Poaceae</taxon>
        <taxon>PACMAD clade</taxon>
        <taxon>Panicoideae</taxon>
        <taxon>Panicodae</taxon>
        <taxon>Paniceae</taxon>
        <taxon>Anthephorinae</taxon>
        <taxon>Digitaria</taxon>
    </lineage>
</organism>
<feature type="domain" description="NB-ARC" evidence="3">
    <location>
        <begin position="14"/>
        <end position="184"/>
    </location>
</feature>
<dbReference type="PRINTS" id="PR00364">
    <property type="entry name" value="DISEASERSIST"/>
</dbReference>
<comment type="caution">
    <text evidence="6">The sequence shown here is derived from an EMBL/GenBank/DDBJ whole genome shotgun (WGS) entry which is preliminary data.</text>
</comment>
<dbReference type="Pfam" id="PF23559">
    <property type="entry name" value="WHD_DRP"/>
    <property type="match status" value="1"/>
</dbReference>
<dbReference type="PANTHER" id="PTHR23155:SF1135">
    <property type="entry name" value="OS08G0246300 PROTEIN"/>
    <property type="match status" value="1"/>
</dbReference>
<evidence type="ECO:0000256" key="2">
    <source>
        <dbReference type="ARBA" id="ARBA00022821"/>
    </source>
</evidence>
<dbReference type="InterPro" id="IPR044974">
    <property type="entry name" value="Disease_R_plants"/>
</dbReference>
<name>A0A835EBQ4_9POAL</name>
<dbReference type="OrthoDB" id="646178at2759"/>
<dbReference type="Proteomes" id="UP000636709">
    <property type="component" value="Unassembled WGS sequence"/>
</dbReference>